<comment type="caution">
    <text evidence="15">The sequence shown here is derived from an EMBL/GenBank/DDBJ whole genome shotgun (WGS) entry which is preliminary data.</text>
</comment>
<evidence type="ECO:0000256" key="12">
    <source>
        <dbReference type="SAM" id="MobiDB-lite"/>
    </source>
</evidence>
<evidence type="ECO:0000256" key="11">
    <source>
        <dbReference type="RuleBase" id="RU003983"/>
    </source>
</evidence>
<evidence type="ECO:0000256" key="6">
    <source>
        <dbReference type="ARBA" id="ARBA00022801"/>
    </source>
</evidence>
<comment type="similarity">
    <text evidence="11">Belongs to the peptidase M48 family.</text>
</comment>
<dbReference type="RefSeq" id="WP_163060742.1">
    <property type="nucleotide sequence ID" value="NZ_JAAGLI010000805.1"/>
</dbReference>
<keyword evidence="3 11" id="KW-0645">Protease</keyword>
<organism evidence="15 16">
    <name type="scientific">Actinomadura bangladeshensis</name>
    <dbReference type="NCBI Taxonomy" id="453573"/>
    <lineage>
        <taxon>Bacteria</taxon>
        <taxon>Bacillati</taxon>
        <taxon>Actinomycetota</taxon>
        <taxon>Actinomycetes</taxon>
        <taxon>Streptosporangiales</taxon>
        <taxon>Thermomonosporaceae</taxon>
        <taxon>Actinomadura</taxon>
    </lineage>
</organism>
<dbReference type="InterPro" id="IPR050083">
    <property type="entry name" value="HtpX_protease"/>
</dbReference>
<keyword evidence="7 11" id="KW-0862">Zinc</keyword>
<evidence type="ECO:0000313" key="15">
    <source>
        <dbReference type="EMBL" id="NEA26678.1"/>
    </source>
</evidence>
<feature type="compositionally biased region" description="Low complexity" evidence="12">
    <location>
        <begin position="345"/>
        <end position="359"/>
    </location>
</feature>
<sequence length="436" mass="46411">MTQTITPCPSCGAALPAAAGYPVWCPGCEWGLADAGPGRRGLRGRFDRWSSRKVEALHAEVVRSPAGRPGWDVARVASYGLALGVHLGTVALIGFGVWVLAVRRTPVLVILAVLALLVAWLLLPRLGSLRKIADVRRRDDAPALFALLDRVAAEIGVEPVDAVVVSGDFNAAYGTVGPRRHRVLHLGLPLWESLTAQQKVALLGHEFAHGANGDSRHGVVVGTSLATLARLHAVLRPGPPDDRFTYLINLCLRMVQGAVSSVVGSVLVVQSMLTLRAGQRAEYLADRLAARLASPEAAAGMLETLVIAADTHLTAVQRHVLTGRKTAYWDDLRDALAKLPDLRARAPAARGRPAAAPGRSQPSAHPPAHRRPAGPARRRARNGHGAGGRAADPRRARRRLRSRRAPPARRRAGAPPPGVTSASRPERLAGCRGTSY</sequence>
<evidence type="ECO:0000256" key="9">
    <source>
        <dbReference type="ARBA" id="ARBA00023049"/>
    </source>
</evidence>
<dbReference type="InterPro" id="IPR001915">
    <property type="entry name" value="Peptidase_M48"/>
</dbReference>
<name>A0A6L9QNJ7_9ACTN</name>
<evidence type="ECO:0000256" key="5">
    <source>
        <dbReference type="ARBA" id="ARBA00022723"/>
    </source>
</evidence>
<keyword evidence="6 11" id="KW-0378">Hydrolase</keyword>
<feature type="transmembrane region" description="Helical" evidence="13">
    <location>
        <begin position="107"/>
        <end position="127"/>
    </location>
</feature>
<dbReference type="GO" id="GO:0046872">
    <property type="term" value="F:metal ion binding"/>
    <property type="evidence" value="ECO:0007669"/>
    <property type="project" value="UniProtKB-KW"/>
</dbReference>
<protein>
    <submittedName>
        <fullName evidence="15">M48 family metalloprotease</fullName>
    </submittedName>
</protein>
<comment type="subcellular location">
    <subcellularLocation>
        <location evidence="1">Cell membrane</location>
        <topology evidence="1">Multi-pass membrane protein</topology>
    </subcellularLocation>
</comment>
<dbReference type="Pfam" id="PF01435">
    <property type="entry name" value="Peptidase_M48"/>
    <property type="match status" value="1"/>
</dbReference>
<dbReference type="CDD" id="cd07328">
    <property type="entry name" value="M48_Ste24p_like"/>
    <property type="match status" value="1"/>
</dbReference>
<dbReference type="GO" id="GO:0004222">
    <property type="term" value="F:metalloendopeptidase activity"/>
    <property type="evidence" value="ECO:0007669"/>
    <property type="project" value="InterPro"/>
</dbReference>
<evidence type="ECO:0000256" key="8">
    <source>
        <dbReference type="ARBA" id="ARBA00022989"/>
    </source>
</evidence>
<evidence type="ECO:0000256" key="3">
    <source>
        <dbReference type="ARBA" id="ARBA00022670"/>
    </source>
</evidence>
<dbReference type="AlphaFoldDB" id="A0A6L9QNJ7"/>
<evidence type="ECO:0000313" key="16">
    <source>
        <dbReference type="Proteomes" id="UP000475532"/>
    </source>
</evidence>
<dbReference type="GO" id="GO:0005886">
    <property type="term" value="C:plasma membrane"/>
    <property type="evidence" value="ECO:0007669"/>
    <property type="project" value="UniProtKB-SubCell"/>
</dbReference>
<keyword evidence="8 13" id="KW-1133">Transmembrane helix</keyword>
<feature type="compositionally biased region" description="Basic residues" evidence="12">
    <location>
        <begin position="395"/>
        <end position="412"/>
    </location>
</feature>
<evidence type="ECO:0000256" key="10">
    <source>
        <dbReference type="ARBA" id="ARBA00023136"/>
    </source>
</evidence>
<evidence type="ECO:0000256" key="7">
    <source>
        <dbReference type="ARBA" id="ARBA00022833"/>
    </source>
</evidence>
<comment type="cofactor">
    <cofactor evidence="11">
        <name>Zn(2+)</name>
        <dbReference type="ChEBI" id="CHEBI:29105"/>
    </cofactor>
    <text evidence="11">Binds 1 zinc ion per subunit.</text>
</comment>
<reference evidence="15 16" key="1">
    <citation type="submission" date="2020-01" db="EMBL/GenBank/DDBJ databases">
        <title>Insect and environment-associated Actinomycetes.</title>
        <authorList>
            <person name="Currrie C."/>
            <person name="Chevrette M."/>
            <person name="Carlson C."/>
            <person name="Stubbendieck R."/>
            <person name="Wendt-Pienkowski E."/>
        </authorList>
    </citation>
    <scope>NUCLEOTIDE SEQUENCE [LARGE SCALE GENOMIC DNA]</scope>
    <source>
        <strain evidence="15 16">SID10258</strain>
    </source>
</reference>
<feature type="transmembrane region" description="Helical" evidence="13">
    <location>
        <begin position="76"/>
        <end position="101"/>
    </location>
</feature>
<dbReference type="EMBL" id="JAAGLI010000805">
    <property type="protein sequence ID" value="NEA26678.1"/>
    <property type="molecule type" value="Genomic_DNA"/>
</dbReference>
<keyword evidence="10 13" id="KW-0472">Membrane</keyword>
<evidence type="ECO:0000256" key="13">
    <source>
        <dbReference type="SAM" id="Phobius"/>
    </source>
</evidence>
<accession>A0A6L9QNJ7</accession>
<evidence type="ECO:0000259" key="14">
    <source>
        <dbReference type="Pfam" id="PF01435"/>
    </source>
</evidence>
<dbReference type="GO" id="GO:0006508">
    <property type="term" value="P:proteolysis"/>
    <property type="evidence" value="ECO:0007669"/>
    <property type="project" value="UniProtKB-KW"/>
</dbReference>
<keyword evidence="5" id="KW-0479">Metal-binding</keyword>
<evidence type="ECO:0000256" key="1">
    <source>
        <dbReference type="ARBA" id="ARBA00004651"/>
    </source>
</evidence>
<keyword evidence="4 13" id="KW-0812">Transmembrane</keyword>
<keyword evidence="9 11" id="KW-0482">Metalloprotease</keyword>
<feature type="region of interest" description="Disordered" evidence="12">
    <location>
        <begin position="343"/>
        <end position="436"/>
    </location>
</feature>
<feature type="domain" description="Peptidase M48" evidence="14">
    <location>
        <begin position="146"/>
        <end position="323"/>
    </location>
</feature>
<evidence type="ECO:0000256" key="4">
    <source>
        <dbReference type="ARBA" id="ARBA00022692"/>
    </source>
</evidence>
<dbReference type="Proteomes" id="UP000475532">
    <property type="component" value="Unassembled WGS sequence"/>
</dbReference>
<feature type="compositionally biased region" description="Basic residues" evidence="12">
    <location>
        <begin position="367"/>
        <end position="382"/>
    </location>
</feature>
<proteinExistence type="inferred from homology"/>
<keyword evidence="2" id="KW-1003">Cell membrane</keyword>
<dbReference type="Gene3D" id="3.30.2010.10">
    <property type="entry name" value="Metalloproteases ('zincins'), catalytic domain"/>
    <property type="match status" value="1"/>
</dbReference>
<evidence type="ECO:0000256" key="2">
    <source>
        <dbReference type="ARBA" id="ARBA00022475"/>
    </source>
</evidence>
<gene>
    <name evidence="15" type="ORF">G3I70_29895</name>
</gene>
<dbReference type="PANTHER" id="PTHR43221">
    <property type="entry name" value="PROTEASE HTPX"/>
    <property type="match status" value="1"/>
</dbReference>
<dbReference type="PANTHER" id="PTHR43221:SF1">
    <property type="entry name" value="PROTEASE HTPX"/>
    <property type="match status" value="1"/>
</dbReference>